<keyword evidence="4 6" id="KW-1133">Transmembrane helix</keyword>
<evidence type="ECO:0000256" key="4">
    <source>
        <dbReference type="ARBA" id="ARBA00022989"/>
    </source>
</evidence>
<name>A0A6N7XEI4_9FIRM</name>
<evidence type="ECO:0000256" key="6">
    <source>
        <dbReference type="SAM" id="Phobius"/>
    </source>
</evidence>
<evidence type="ECO:0000256" key="2">
    <source>
        <dbReference type="ARBA" id="ARBA00022475"/>
    </source>
</evidence>
<keyword evidence="2" id="KW-1003">Cell membrane</keyword>
<accession>A0A6N7XEI4</accession>
<evidence type="ECO:0000256" key="5">
    <source>
        <dbReference type="ARBA" id="ARBA00023136"/>
    </source>
</evidence>
<feature type="transmembrane region" description="Helical" evidence="6">
    <location>
        <begin position="97"/>
        <end position="117"/>
    </location>
</feature>
<gene>
    <name evidence="7" type="ORF">FYJ83_01625</name>
</gene>
<dbReference type="Pfam" id="PF03899">
    <property type="entry name" value="ATP-synt_I"/>
    <property type="match status" value="1"/>
</dbReference>
<keyword evidence="8" id="KW-1185">Reference proteome</keyword>
<feature type="transmembrane region" description="Helical" evidence="6">
    <location>
        <begin position="72"/>
        <end position="91"/>
    </location>
</feature>
<proteinExistence type="predicted"/>
<dbReference type="Proteomes" id="UP000469523">
    <property type="component" value="Unassembled WGS sequence"/>
</dbReference>
<dbReference type="GO" id="GO:0005886">
    <property type="term" value="C:plasma membrane"/>
    <property type="evidence" value="ECO:0007669"/>
    <property type="project" value="UniProtKB-SubCell"/>
</dbReference>
<evidence type="ECO:0000256" key="3">
    <source>
        <dbReference type="ARBA" id="ARBA00022692"/>
    </source>
</evidence>
<dbReference type="EMBL" id="VUNQ01000002">
    <property type="protein sequence ID" value="MSU00166.1"/>
    <property type="molecule type" value="Genomic_DNA"/>
</dbReference>
<organism evidence="7 8">
    <name type="scientific">Tissierella pigra</name>
    <dbReference type="NCBI Taxonomy" id="2607614"/>
    <lineage>
        <taxon>Bacteria</taxon>
        <taxon>Bacillati</taxon>
        <taxon>Bacillota</taxon>
        <taxon>Tissierellia</taxon>
        <taxon>Tissierellales</taxon>
        <taxon>Tissierellaceae</taxon>
        <taxon>Tissierella</taxon>
    </lineage>
</organism>
<dbReference type="InterPro" id="IPR005598">
    <property type="entry name" value="ATP_synth_I"/>
</dbReference>
<comment type="caution">
    <text evidence="7">The sequence shown here is derived from an EMBL/GenBank/DDBJ whole genome shotgun (WGS) entry which is preliminary data.</text>
</comment>
<evidence type="ECO:0000313" key="7">
    <source>
        <dbReference type="EMBL" id="MSU00166.1"/>
    </source>
</evidence>
<dbReference type="RefSeq" id="WP_154438445.1">
    <property type="nucleotide sequence ID" value="NZ_JAHLPJ010000001.1"/>
</dbReference>
<sequence>MNNDLVLKIIKRAIVLSLISTGVILFIFKDWKPIALGLIFGTIISILTFKLLHNAVNKSVTMPPRMANAYSVGQYTGRFLIYGAVLVVAALANYLNFLSTFIGLIMIRIVISGSLILDREFLKR</sequence>
<reference evidence="7 8" key="1">
    <citation type="submission" date="2019-09" db="EMBL/GenBank/DDBJ databases">
        <title>In-depth cultivation of the pig gut microbiome towards novel bacterial diversity and tailored functional studies.</title>
        <authorList>
            <person name="Wylensek D."/>
            <person name="Hitch T.C.A."/>
            <person name="Clavel T."/>
        </authorList>
    </citation>
    <scope>NUCLEOTIDE SEQUENCE [LARGE SCALE GENOMIC DNA]</scope>
    <source>
        <strain evidence="7 8">WCA3-693-APC-4?</strain>
    </source>
</reference>
<evidence type="ECO:0000313" key="8">
    <source>
        <dbReference type="Proteomes" id="UP000469523"/>
    </source>
</evidence>
<dbReference type="AlphaFoldDB" id="A0A6N7XEI4"/>
<keyword evidence="5 6" id="KW-0472">Membrane</keyword>
<keyword evidence="3 6" id="KW-0812">Transmembrane</keyword>
<comment type="subcellular location">
    <subcellularLocation>
        <location evidence="1">Cell membrane</location>
        <topology evidence="1">Multi-pass membrane protein</topology>
    </subcellularLocation>
</comment>
<protein>
    <submittedName>
        <fullName evidence="7">ATP synthase subunit I</fullName>
    </submittedName>
</protein>
<evidence type="ECO:0000256" key="1">
    <source>
        <dbReference type="ARBA" id="ARBA00004651"/>
    </source>
</evidence>
<feature type="transmembrane region" description="Helical" evidence="6">
    <location>
        <begin position="34"/>
        <end position="52"/>
    </location>
</feature>
<feature type="transmembrane region" description="Helical" evidence="6">
    <location>
        <begin position="9"/>
        <end position="28"/>
    </location>
</feature>